<dbReference type="InterPro" id="IPR029025">
    <property type="entry name" value="T3SS_substrate_exporter_C"/>
</dbReference>
<evidence type="ECO:0000256" key="1">
    <source>
        <dbReference type="ARBA" id="ARBA00010690"/>
    </source>
</evidence>
<dbReference type="GO" id="GO:0009306">
    <property type="term" value="P:protein secretion"/>
    <property type="evidence" value="ECO:0007669"/>
    <property type="project" value="InterPro"/>
</dbReference>
<keyword evidence="3" id="KW-1185">Reference proteome</keyword>
<keyword evidence="2" id="KW-0966">Cell projection</keyword>
<comment type="similarity">
    <text evidence="1">Belongs to the type III secretion exporter family.</text>
</comment>
<keyword evidence="2" id="KW-0282">Flagellum</keyword>
<sequence>MKKENEPLKAVALKYPCGSDAPFIAAKAKGVLAQKLVEIAEEQKIPVVEDKIAADILTAEEIGACIPEETWKIIAQIFAFVMDNNKKM</sequence>
<dbReference type="RefSeq" id="WP_078933141.1">
    <property type="nucleotide sequence ID" value="NZ_FUWG01000008.1"/>
</dbReference>
<dbReference type="InterPro" id="IPR006135">
    <property type="entry name" value="T3SS_substrate_exporter"/>
</dbReference>
<reference evidence="2 3" key="1">
    <citation type="submission" date="2017-02" db="EMBL/GenBank/DDBJ databases">
        <authorList>
            <person name="Peterson S.W."/>
        </authorList>
    </citation>
    <scope>NUCLEOTIDE SEQUENCE [LARGE SCALE GENOMIC DNA]</scope>
    <source>
        <strain evidence="2 3">ATCC BAA-908</strain>
    </source>
</reference>
<gene>
    <name evidence="2" type="ORF">SAMN02745149_01231</name>
</gene>
<dbReference type="EMBL" id="FUWG01000008">
    <property type="protein sequence ID" value="SJZ43157.1"/>
    <property type="molecule type" value="Genomic_DNA"/>
</dbReference>
<keyword evidence="2" id="KW-0969">Cilium</keyword>
<dbReference type="OrthoDB" id="361231at2"/>
<dbReference type="GO" id="GO:0005886">
    <property type="term" value="C:plasma membrane"/>
    <property type="evidence" value="ECO:0007669"/>
    <property type="project" value="TreeGrafter"/>
</dbReference>
<dbReference type="SUPFAM" id="SSF160544">
    <property type="entry name" value="EscU C-terminal domain-like"/>
    <property type="match status" value="1"/>
</dbReference>
<dbReference type="Pfam" id="PF01312">
    <property type="entry name" value="Bac_export_2"/>
    <property type="match status" value="1"/>
</dbReference>
<dbReference type="AlphaFoldDB" id="A0A1T4KLB2"/>
<name>A0A1T4KLB2_TREPO</name>
<evidence type="ECO:0000313" key="3">
    <source>
        <dbReference type="Proteomes" id="UP000190423"/>
    </source>
</evidence>
<dbReference type="GeneID" id="78316530"/>
<organism evidence="2 3">
    <name type="scientific">Treponema porcinum</name>
    <dbReference type="NCBI Taxonomy" id="261392"/>
    <lineage>
        <taxon>Bacteria</taxon>
        <taxon>Pseudomonadati</taxon>
        <taxon>Spirochaetota</taxon>
        <taxon>Spirochaetia</taxon>
        <taxon>Spirochaetales</taxon>
        <taxon>Treponemataceae</taxon>
        <taxon>Treponema</taxon>
    </lineage>
</organism>
<protein>
    <submittedName>
        <fullName evidence="2">Flagellar biosynthesis protein</fullName>
    </submittedName>
</protein>
<proteinExistence type="inferred from homology"/>
<accession>A0A1T4KLB2</accession>
<dbReference type="PANTHER" id="PTHR30531">
    <property type="entry name" value="FLAGELLAR BIOSYNTHETIC PROTEIN FLHB"/>
    <property type="match status" value="1"/>
</dbReference>
<dbReference type="PANTHER" id="PTHR30531:SF12">
    <property type="entry name" value="FLAGELLAR BIOSYNTHETIC PROTEIN FLHB"/>
    <property type="match status" value="1"/>
</dbReference>
<dbReference type="STRING" id="261392.SAMN02745149_01231"/>
<evidence type="ECO:0000313" key="2">
    <source>
        <dbReference type="EMBL" id="SJZ43157.1"/>
    </source>
</evidence>
<dbReference type="Gene3D" id="3.40.1690.10">
    <property type="entry name" value="secretion proteins EscU"/>
    <property type="match status" value="1"/>
</dbReference>
<dbReference type="Proteomes" id="UP000190423">
    <property type="component" value="Unassembled WGS sequence"/>
</dbReference>